<reference evidence="1" key="1">
    <citation type="journal article" date="2015" name="Proc. Natl. Acad. Sci. U.S.A.">
        <title>Networks of energetic and metabolic interactions define dynamics in microbial communities.</title>
        <authorList>
            <person name="Embree M."/>
            <person name="Liu J.K."/>
            <person name="Al-Bassam M.M."/>
            <person name="Zengler K."/>
        </authorList>
    </citation>
    <scope>NUCLEOTIDE SEQUENCE</scope>
</reference>
<proteinExistence type="predicted"/>
<gene>
    <name evidence="1" type="ORF">ASZ90_005191</name>
</gene>
<dbReference type="AlphaFoldDB" id="A0A0W8FXK3"/>
<organism evidence="1">
    <name type="scientific">hydrocarbon metagenome</name>
    <dbReference type="NCBI Taxonomy" id="938273"/>
    <lineage>
        <taxon>unclassified sequences</taxon>
        <taxon>metagenomes</taxon>
        <taxon>ecological metagenomes</taxon>
    </lineage>
</organism>
<name>A0A0W8FXK3_9ZZZZ</name>
<evidence type="ECO:0000313" key="1">
    <source>
        <dbReference type="EMBL" id="KUG24995.1"/>
    </source>
</evidence>
<sequence>MGNNFKDELNILNDVYSELIDAIENKPEIQDYEKSRIYTENLISHLNKWVVDVKNVRNLLEKREPVKDITADNRPA</sequence>
<protein>
    <submittedName>
        <fullName evidence="1">Uncharacterized protein</fullName>
    </submittedName>
</protein>
<accession>A0A0W8FXK3</accession>
<dbReference type="EMBL" id="LNQE01000786">
    <property type="protein sequence ID" value="KUG24995.1"/>
    <property type="molecule type" value="Genomic_DNA"/>
</dbReference>
<comment type="caution">
    <text evidence="1">The sequence shown here is derived from an EMBL/GenBank/DDBJ whole genome shotgun (WGS) entry which is preliminary data.</text>
</comment>